<dbReference type="GeneID" id="30983325"/>
<keyword evidence="6" id="KW-1185">Reference proteome</keyword>
<dbReference type="GO" id="GO:0006406">
    <property type="term" value="P:mRNA export from nucleus"/>
    <property type="evidence" value="ECO:0007669"/>
    <property type="project" value="InterPro"/>
</dbReference>
<dbReference type="GO" id="GO:0000445">
    <property type="term" value="C:THO complex part of transcription export complex"/>
    <property type="evidence" value="ECO:0007669"/>
    <property type="project" value="TreeGrafter"/>
</dbReference>
<dbReference type="InterPro" id="IPR001680">
    <property type="entry name" value="WD40_rpt"/>
</dbReference>
<name>A0A1E4SQ37_9ASCO</name>
<feature type="repeat" description="WD" evidence="4">
    <location>
        <begin position="210"/>
        <end position="251"/>
    </location>
</feature>
<dbReference type="STRING" id="984487.A0A1E4SQ37"/>
<feature type="repeat" description="WD" evidence="4">
    <location>
        <begin position="71"/>
        <end position="104"/>
    </location>
</feature>
<dbReference type="Proteomes" id="UP000094285">
    <property type="component" value="Unassembled WGS sequence"/>
</dbReference>
<protein>
    <submittedName>
        <fullName evidence="5">WD40 repeat-like protein</fullName>
    </submittedName>
</protein>
<keyword evidence="2" id="KW-0677">Repeat</keyword>
<dbReference type="InterPro" id="IPR036322">
    <property type="entry name" value="WD40_repeat_dom_sf"/>
</dbReference>
<comment type="similarity">
    <text evidence="3">Belongs to the THOC3 family.</text>
</comment>
<keyword evidence="1 4" id="KW-0853">WD repeat</keyword>
<dbReference type="Pfam" id="PF00400">
    <property type="entry name" value="WD40"/>
    <property type="match status" value="1"/>
</dbReference>
<proteinExistence type="inferred from homology"/>
<dbReference type="InterPro" id="IPR015943">
    <property type="entry name" value="WD40/YVTN_repeat-like_dom_sf"/>
</dbReference>
<dbReference type="RefSeq" id="XP_020066738.1">
    <property type="nucleotide sequence ID" value="XM_020209189.1"/>
</dbReference>
<gene>
    <name evidence="5" type="ORF">CANTADRAFT_45235</name>
</gene>
<sequence length="335" mass="36895">MTSKANKNFFKNFTPVLVRDKPLPGHTSSSTEIILISINVTGSRLVASRTDKSLRIWRCLPDRASDPIIIEDAHTRSVELVSWNPQTEHSFASVGRDEHIKIWKGLTGTLERQIKVEKGLGQADGACLKIVAYSNDGKVLAVVDRDSTVLVYSVEQNYQKVAEFKIDEHIYDLKWFNYNHGYFVLALNDGTLPVYALEDEGWKISLKSTLTGHRSAATTVSVDPRGAFVAVGSNEGTLSIWNTATMLNTRVITGVDEAIACVDASRDGTYITASYDRGSNTRVFEVESGEEVYEVQNSASGQLTFASVVWFPNKTAFAYSSDHGTTIALTKKPSS</sequence>
<evidence type="ECO:0000256" key="2">
    <source>
        <dbReference type="ARBA" id="ARBA00022737"/>
    </source>
</evidence>
<accession>A0A1E4SQ37</accession>
<dbReference type="SMART" id="SM00320">
    <property type="entry name" value="WD40"/>
    <property type="match status" value="5"/>
</dbReference>
<evidence type="ECO:0000313" key="5">
    <source>
        <dbReference type="EMBL" id="ODV81616.1"/>
    </source>
</evidence>
<dbReference type="Gene3D" id="2.130.10.10">
    <property type="entry name" value="YVTN repeat-like/Quinoprotein amine dehydrogenase"/>
    <property type="match status" value="2"/>
</dbReference>
<evidence type="ECO:0000256" key="4">
    <source>
        <dbReference type="PROSITE-ProRule" id="PRU00221"/>
    </source>
</evidence>
<dbReference type="InterPro" id="IPR040132">
    <property type="entry name" value="Tex1/THOC3"/>
</dbReference>
<evidence type="ECO:0000256" key="1">
    <source>
        <dbReference type="ARBA" id="ARBA00022574"/>
    </source>
</evidence>
<dbReference type="EMBL" id="KV453909">
    <property type="protein sequence ID" value="ODV81616.1"/>
    <property type="molecule type" value="Genomic_DNA"/>
</dbReference>
<organism evidence="5 6">
    <name type="scientific">Suhomyces tanzawaensis NRRL Y-17324</name>
    <dbReference type="NCBI Taxonomy" id="984487"/>
    <lineage>
        <taxon>Eukaryota</taxon>
        <taxon>Fungi</taxon>
        <taxon>Dikarya</taxon>
        <taxon>Ascomycota</taxon>
        <taxon>Saccharomycotina</taxon>
        <taxon>Pichiomycetes</taxon>
        <taxon>Debaryomycetaceae</taxon>
        <taxon>Suhomyces</taxon>
    </lineage>
</organism>
<dbReference type="SUPFAM" id="SSF50978">
    <property type="entry name" value="WD40 repeat-like"/>
    <property type="match status" value="1"/>
</dbReference>
<dbReference type="PANTHER" id="PTHR22839:SF0">
    <property type="entry name" value="THO COMPLEX SUBUNIT 3"/>
    <property type="match status" value="1"/>
</dbReference>
<evidence type="ECO:0000256" key="3">
    <source>
        <dbReference type="ARBA" id="ARBA00046343"/>
    </source>
</evidence>
<dbReference type="AlphaFoldDB" id="A0A1E4SQ37"/>
<dbReference type="OrthoDB" id="340259at2759"/>
<dbReference type="PROSITE" id="PS50294">
    <property type="entry name" value="WD_REPEATS_REGION"/>
    <property type="match status" value="1"/>
</dbReference>
<reference evidence="6" key="1">
    <citation type="submission" date="2016-05" db="EMBL/GenBank/DDBJ databases">
        <title>Comparative genomics of biotechnologically important yeasts.</title>
        <authorList>
            <consortium name="DOE Joint Genome Institute"/>
            <person name="Riley R."/>
            <person name="Haridas S."/>
            <person name="Wolfe K.H."/>
            <person name="Lopes M.R."/>
            <person name="Hittinger C.T."/>
            <person name="Goker M."/>
            <person name="Salamov A."/>
            <person name="Wisecaver J."/>
            <person name="Long T.M."/>
            <person name="Aerts A.L."/>
            <person name="Barry K."/>
            <person name="Choi C."/>
            <person name="Clum A."/>
            <person name="Coughlan A.Y."/>
            <person name="Deshpande S."/>
            <person name="Douglass A.P."/>
            <person name="Hanson S.J."/>
            <person name="Klenk H.-P."/>
            <person name="Labutti K."/>
            <person name="Lapidus A."/>
            <person name="Lindquist E."/>
            <person name="Lipzen A."/>
            <person name="Meier-Kolthoff J.P."/>
            <person name="Ohm R.A."/>
            <person name="Otillar R.P."/>
            <person name="Pangilinan J."/>
            <person name="Peng Y."/>
            <person name="Rokas A."/>
            <person name="Rosa C.A."/>
            <person name="Scheuner C."/>
            <person name="Sibirny A.A."/>
            <person name="Slot J.C."/>
            <person name="Stielow J.B."/>
            <person name="Sun H."/>
            <person name="Kurtzman C.P."/>
            <person name="Blackwell M."/>
            <person name="Grigoriev I.V."/>
            <person name="Jeffries T.W."/>
        </authorList>
    </citation>
    <scope>NUCLEOTIDE SEQUENCE [LARGE SCALE GENOMIC DNA]</scope>
    <source>
        <strain evidence="6">NRRL Y-17324</strain>
    </source>
</reference>
<evidence type="ECO:0000313" key="6">
    <source>
        <dbReference type="Proteomes" id="UP000094285"/>
    </source>
</evidence>
<dbReference type="PROSITE" id="PS50082">
    <property type="entry name" value="WD_REPEATS_2"/>
    <property type="match status" value="2"/>
</dbReference>
<dbReference type="PANTHER" id="PTHR22839">
    <property type="entry name" value="THO COMPLEX SUBUNIT 3 THO3"/>
    <property type="match status" value="1"/>
</dbReference>